<gene>
    <name evidence="2" type="ORF">Bravens_01979</name>
</gene>
<evidence type="ECO:0000313" key="2">
    <source>
        <dbReference type="EMBL" id="KXZ57457.1"/>
    </source>
</evidence>
<keyword evidence="1" id="KW-0812">Transmembrane</keyword>
<dbReference type="AlphaFoldDB" id="A0A150H5Q1"/>
<proteinExistence type="predicted"/>
<sequence>MNLDPTALLLGIGMLLGGGLGWTFYMKAIRKKPETEEWYDSADGWESGVTDRDASLYLVPFGSLFFFLFGFLMLLSCFTIPDSVKPVLFCVYAVAAALPVIGMIGIMGVPLPWPIVPRWVVDIRKKKRARARERRAAKRAAKRAEKNK</sequence>
<feature type="transmembrane region" description="Helical" evidence="1">
    <location>
        <begin position="7"/>
        <end position="25"/>
    </location>
</feature>
<organism evidence="2 3">
    <name type="scientific">Brevibacterium ravenspurgense</name>
    <dbReference type="NCBI Taxonomy" id="479117"/>
    <lineage>
        <taxon>Bacteria</taxon>
        <taxon>Bacillati</taxon>
        <taxon>Actinomycetota</taxon>
        <taxon>Actinomycetes</taxon>
        <taxon>Micrococcales</taxon>
        <taxon>Brevibacteriaceae</taxon>
        <taxon>Brevibacterium</taxon>
    </lineage>
</organism>
<feature type="transmembrane region" description="Helical" evidence="1">
    <location>
        <begin position="54"/>
        <end position="75"/>
    </location>
</feature>
<dbReference type="Proteomes" id="UP000243589">
    <property type="component" value="Unassembled WGS sequence"/>
</dbReference>
<name>A0A150H5Q1_9MICO</name>
<feature type="transmembrane region" description="Helical" evidence="1">
    <location>
        <begin position="87"/>
        <end position="109"/>
    </location>
</feature>
<keyword evidence="3" id="KW-1185">Reference proteome</keyword>
<protein>
    <submittedName>
        <fullName evidence="2">Uncharacterized protein</fullName>
    </submittedName>
</protein>
<evidence type="ECO:0000256" key="1">
    <source>
        <dbReference type="SAM" id="Phobius"/>
    </source>
</evidence>
<dbReference type="EMBL" id="LQQC01000012">
    <property type="protein sequence ID" value="KXZ57457.1"/>
    <property type="molecule type" value="Genomic_DNA"/>
</dbReference>
<keyword evidence="1" id="KW-1133">Transmembrane helix</keyword>
<dbReference type="RefSeq" id="WP_062022946.1">
    <property type="nucleotide sequence ID" value="NZ_LQQC01000012.1"/>
</dbReference>
<accession>A0A150H5Q1</accession>
<reference evidence="2 3" key="1">
    <citation type="submission" date="2016-01" db="EMBL/GenBank/DDBJ databases">
        <title>Use of Whole Genome Sequencing to ascertain that Brevibacterium massiliense (Roux, Raoult 2009) is a later heterotypic synonym of Brevibacterium ravenspurgense (Mages 2008).</title>
        <authorList>
            <person name="Bernier A.-M."/>
            <person name="Burdz T."/>
            <person name="Huynh C."/>
            <person name="Pachecho A.L."/>
            <person name="Wiebe D."/>
            <person name="Bonner C."/>
            <person name="Bernard K."/>
        </authorList>
    </citation>
    <scope>NUCLEOTIDE SEQUENCE [LARGE SCALE GENOMIC DNA]</scope>
    <source>
        <strain evidence="2 3">CCUG56047</strain>
    </source>
</reference>
<keyword evidence="1" id="KW-0472">Membrane</keyword>
<dbReference type="PATRIC" id="fig|479117.4.peg.1963"/>
<comment type="caution">
    <text evidence="2">The sequence shown here is derived from an EMBL/GenBank/DDBJ whole genome shotgun (WGS) entry which is preliminary data.</text>
</comment>
<evidence type="ECO:0000313" key="3">
    <source>
        <dbReference type="Proteomes" id="UP000243589"/>
    </source>
</evidence>